<comment type="catalytic activity">
    <reaction evidence="8 10">
        <text>2-(2-carboxy-4-methylthiazol-5-yl)ethyl phosphate + 4-amino-2-methyl-5-(diphosphooxymethyl)pyrimidine + 2 H(+) = thiamine phosphate + CO2 + diphosphate</text>
        <dbReference type="Rhea" id="RHEA:47848"/>
        <dbReference type="ChEBI" id="CHEBI:15378"/>
        <dbReference type="ChEBI" id="CHEBI:16526"/>
        <dbReference type="ChEBI" id="CHEBI:33019"/>
        <dbReference type="ChEBI" id="CHEBI:37575"/>
        <dbReference type="ChEBI" id="CHEBI:57841"/>
        <dbReference type="ChEBI" id="CHEBI:62890"/>
        <dbReference type="EC" id="2.5.1.3"/>
    </reaction>
</comment>
<evidence type="ECO:0000256" key="4">
    <source>
        <dbReference type="ARBA" id="ARBA00022723"/>
    </source>
</evidence>
<dbReference type="AlphaFoldDB" id="A0A109BMB0"/>
<comment type="pathway">
    <text evidence="2 11">Cofactor biosynthesis; thiamine diphosphate biosynthesis; thiamine phosphate from 4-amino-2-methyl-5-diphosphomethylpyrimidine and 4-methyl-5-(2-phosphoethyl)-thiazole: step 1/1.</text>
</comment>
<dbReference type="PATRIC" id="fig|121290.4.peg.1699"/>
<evidence type="ECO:0000256" key="5">
    <source>
        <dbReference type="ARBA" id="ARBA00022842"/>
    </source>
</evidence>
<organism evidence="13 14">
    <name type="scientific">Hyphomicrobium sulfonivorans</name>
    <dbReference type="NCBI Taxonomy" id="121290"/>
    <lineage>
        <taxon>Bacteria</taxon>
        <taxon>Pseudomonadati</taxon>
        <taxon>Pseudomonadota</taxon>
        <taxon>Alphaproteobacteria</taxon>
        <taxon>Hyphomicrobiales</taxon>
        <taxon>Hyphomicrobiaceae</taxon>
        <taxon>Hyphomicrobium</taxon>
    </lineage>
</organism>
<evidence type="ECO:0000313" key="14">
    <source>
        <dbReference type="Proteomes" id="UP000059074"/>
    </source>
</evidence>
<reference evidence="13 14" key="1">
    <citation type="submission" date="2015-10" db="EMBL/GenBank/DDBJ databases">
        <title>Transcriptomic analysis of a linuron degrading triple-species bacterial consortium.</title>
        <authorList>
            <person name="Albers P."/>
        </authorList>
    </citation>
    <scope>NUCLEOTIDE SEQUENCE [LARGE SCALE GENOMIC DNA]</scope>
    <source>
        <strain evidence="13 14">WDL6</strain>
    </source>
</reference>
<dbReference type="UniPathway" id="UPA00060">
    <property type="reaction ID" value="UER00141"/>
</dbReference>
<dbReference type="Proteomes" id="UP000059074">
    <property type="component" value="Unassembled WGS sequence"/>
</dbReference>
<comment type="similarity">
    <text evidence="10">Belongs to the thiamine-phosphate synthase family.</text>
</comment>
<comment type="catalytic activity">
    <reaction evidence="9 10">
        <text>2-[(2R,5Z)-2-carboxy-4-methylthiazol-5(2H)-ylidene]ethyl phosphate + 4-amino-2-methyl-5-(diphosphooxymethyl)pyrimidine + 2 H(+) = thiamine phosphate + CO2 + diphosphate</text>
        <dbReference type="Rhea" id="RHEA:47844"/>
        <dbReference type="ChEBI" id="CHEBI:15378"/>
        <dbReference type="ChEBI" id="CHEBI:16526"/>
        <dbReference type="ChEBI" id="CHEBI:33019"/>
        <dbReference type="ChEBI" id="CHEBI:37575"/>
        <dbReference type="ChEBI" id="CHEBI:57841"/>
        <dbReference type="ChEBI" id="CHEBI:62899"/>
        <dbReference type="EC" id="2.5.1.3"/>
    </reaction>
</comment>
<comment type="catalytic activity">
    <reaction evidence="7 10">
        <text>4-methyl-5-(2-phosphooxyethyl)-thiazole + 4-amino-2-methyl-5-(diphosphooxymethyl)pyrimidine + H(+) = thiamine phosphate + diphosphate</text>
        <dbReference type="Rhea" id="RHEA:22328"/>
        <dbReference type="ChEBI" id="CHEBI:15378"/>
        <dbReference type="ChEBI" id="CHEBI:33019"/>
        <dbReference type="ChEBI" id="CHEBI:37575"/>
        <dbReference type="ChEBI" id="CHEBI:57841"/>
        <dbReference type="ChEBI" id="CHEBI:58296"/>
        <dbReference type="EC" id="2.5.1.3"/>
    </reaction>
</comment>
<accession>A0A109BMB0</accession>
<dbReference type="NCBIfam" id="NF000734">
    <property type="entry name" value="PRK00043.1-5"/>
    <property type="match status" value="1"/>
</dbReference>
<keyword evidence="6 10" id="KW-0784">Thiamine biosynthesis</keyword>
<evidence type="ECO:0000256" key="9">
    <source>
        <dbReference type="ARBA" id="ARBA00047883"/>
    </source>
</evidence>
<evidence type="ECO:0000313" key="13">
    <source>
        <dbReference type="EMBL" id="KWT70607.1"/>
    </source>
</evidence>
<comment type="caution">
    <text evidence="13">The sequence shown here is derived from an EMBL/GenBank/DDBJ whole genome shotgun (WGS) entry which is preliminary data.</text>
</comment>
<evidence type="ECO:0000256" key="6">
    <source>
        <dbReference type="ARBA" id="ARBA00022977"/>
    </source>
</evidence>
<name>A0A109BMB0_HYPSL</name>
<dbReference type="InterPro" id="IPR036206">
    <property type="entry name" value="ThiamineP_synth_sf"/>
</dbReference>
<dbReference type="Gene3D" id="3.20.20.70">
    <property type="entry name" value="Aldolase class I"/>
    <property type="match status" value="1"/>
</dbReference>
<dbReference type="PANTHER" id="PTHR20857:SF15">
    <property type="entry name" value="THIAMINE-PHOSPHATE SYNTHASE"/>
    <property type="match status" value="1"/>
</dbReference>
<evidence type="ECO:0000259" key="12">
    <source>
        <dbReference type="Pfam" id="PF02581"/>
    </source>
</evidence>
<dbReference type="InterPro" id="IPR034291">
    <property type="entry name" value="TMP_synthase"/>
</dbReference>
<evidence type="ECO:0000256" key="8">
    <source>
        <dbReference type="ARBA" id="ARBA00047851"/>
    </source>
</evidence>
<dbReference type="GO" id="GO:0005737">
    <property type="term" value="C:cytoplasm"/>
    <property type="evidence" value="ECO:0007669"/>
    <property type="project" value="TreeGrafter"/>
</dbReference>
<keyword evidence="14" id="KW-1185">Reference proteome</keyword>
<proteinExistence type="inferred from homology"/>
<dbReference type="GO" id="GO:0046872">
    <property type="term" value="F:metal ion binding"/>
    <property type="evidence" value="ECO:0007669"/>
    <property type="project" value="UniProtKB-KW"/>
</dbReference>
<dbReference type="EMBL" id="LMTR01000030">
    <property type="protein sequence ID" value="KWT70607.1"/>
    <property type="molecule type" value="Genomic_DNA"/>
</dbReference>
<protein>
    <recommendedName>
        <fullName evidence="10">Thiamine-phosphate synthase</fullName>
        <ecNumber evidence="10">2.5.1.3</ecNumber>
    </recommendedName>
    <alternativeName>
        <fullName evidence="10">Thiamine-phosphate pyrophosphorylase</fullName>
    </alternativeName>
</protein>
<dbReference type="GO" id="GO:0009229">
    <property type="term" value="P:thiamine diphosphate biosynthetic process"/>
    <property type="evidence" value="ECO:0007669"/>
    <property type="project" value="UniProtKB-UniPathway"/>
</dbReference>
<dbReference type="InterPro" id="IPR022998">
    <property type="entry name" value="ThiamineP_synth_TenI"/>
</dbReference>
<dbReference type="SUPFAM" id="SSF51391">
    <property type="entry name" value="Thiamin phosphate synthase"/>
    <property type="match status" value="1"/>
</dbReference>
<sequence>MPDVKNAPPVLQPDVFYPIVPDAAWAARVIPLGVRTLQLRIKDAASADVLPQIEAALAIAHRHGCQLIVNDYWREAIAAGADYVHLGQEDLVAADVVAIKAAGIRIGISTHSIEELDTALAAAPDYVALGPIYETKLKAMKWQPQGLDRIGAWKQRIGALPLVAIGGITPERADGVVGAGADSVAVITDFMTAQHPEKRIETWLAWAARQRLA</sequence>
<keyword evidence="3 10" id="KW-0808">Transferase</keyword>
<dbReference type="CDD" id="cd00564">
    <property type="entry name" value="TMP_TenI"/>
    <property type="match status" value="1"/>
</dbReference>
<comment type="cofactor">
    <cofactor evidence="1">
        <name>Mg(2+)</name>
        <dbReference type="ChEBI" id="CHEBI:18420"/>
    </cofactor>
</comment>
<dbReference type="InterPro" id="IPR013785">
    <property type="entry name" value="Aldolase_TIM"/>
</dbReference>
<dbReference type="GO" id="GO:0009228">
    <property type="term" value="P:thiamine biosynthetic process"/>
    <property type="evidence" value="ECO:0007669"/>
    <property type="project" value="UniProtKB-KW"/>
</dbReference>
<dbReference type="Pfam" id="PF02581">
    <property type="entry name" value="TMP-TENI"/>
    <property type="match status" value="1"/>
</dbReference>
<evidence type="ECO:0000256" key="1">
    <source>
        <dbReference type="ARBA" id="ARBA00001946"/>
    </source>
</evidence>
<gene>
    <name evidence="13" type="ORF">APY04_0887</name>
</gene>
<evidence type="ECO:0000256" key="3">
    <source>
        <dbReference type="ARBA" id="ARBA00022679"/>
    </source>
</evidence>
<evidence type="ECO:0000256" key="7">
    <source>
        <dbReference type="ARBA" id="ARBA00047334"/>
    </source>
</evidence>
<evidence type="ECO:0000256" key="2">
    <source>
        <dbReference type="ARBA" id="ARBA00005165"/>
    </source>
</evidence>
<dbReference type="NCBIfam" id="TIGR00693">
    <property type="entry name" value="thiE"/>
    <property type="match status" value="1"/>
</dbReference>
<keyword evidence="4" id="KW-0479">Metal-binding</keyword>
<dbReference type="GO" id="GO:0004789">
    <property type="term" value="F:thiamine-phosphate diphosphorylase activity"/>
    <property type="evidence" value="ECO:0007669"/>
    <property type="project" value="UniProtKB-EC"/>
</dbReference>
<dbReference type="PANTHER" id="PTHR20857">
    <property type="entry name" value="THIAMINE-PHOSPHATE PYROPHOSPHORYLASE"/>
    <property type="match status" value="1"/>
</dbReference>
<evidence type="ECO:0000256" key="11">
    <source>
        <dbReference type="RuleBase" id="RU004253"/>
    </source>
</evidence>
<dbReference type="EC" id="2.5.1.3" evidence="10"/>
<dbReference type="STRING" id="121290.APY04_0887"/>
<evidence type="ECO:0000256" key="10">
    <source>
        <dbReference type="RuleBase" id="RU003826"/>
    </source>
</evidence>
<keyword evidence="5" id="KW-0460">Magnesium</keyword>
<feature type="domain" description="Thiamine phosphate synthase/TenI" evidence="12">
    <location>
        <begin position="23"/>
        <end position="188"/>
    </location>
</feature>